<dbReference type="Gene3D" id="3.30.70.20">
    <property type="match status" value="1"/>
</dbReference>
<organism evidence="7 8">
    <name type="scientific">Candidatus Spyradenecus faecavium</name>
    <dbReference type="NCBI Taxonomy" id="2840947"/>
    <lineage>
        <taxon>Bacteria</taxon>
        <taxon>Pseudomonadati</taxon>
        <taxon>Lentisphaerota</taxon>
        <taxon>Lentisphaeria</taxon>
        <taxon>Lentisphaerales</taxon>
        <taxon>Lentisphaeraceae</taxon>
        <taxon>Lentisphaeraceae incertae sedis</taxon>
        <taxon>Candidatus Spyradenecus</taxon>
    </lineage>
</organism>
<dbReference type="Gene3D" id="3.30.450.20">
    <property type="entry name" value="PAS domain"/>
    <property type="match status" value="1"/>
</dbReference>
<reference evidence="7" key="1">
    <citation type="submission" date="2020-10" db="EMBL/GenBank/DDBJ databases">
        <authorList>
            <person name="Gilroy R."/>
        </authorList>
    </citation>
    <scope>NUCLEOTIDE SEQUENCE</scope>
    <source>
        <strain evidence="7">35461</strain>
    </source>
</reference>
<dbReference type="Gene3D" id="3.40.950.10">
    <property type="entry name" value="Fe-only Hydrogenase (Larger Subunit), Chain L, domain 3"/>
    <property type="match status" value="1"/>
</dbReference>
<comment type="caution">
    <text evidence="7">The sequence shown here is derived from an EMBL/GenBank/DDBJ whole genome shotgun (WGS) entry which is preliminary data.</text>
</comment>
<dbReference type="InterPro" id="IPR009016">
    <property type="entry name" value="Fe_hydrogenase"/>
</dbReference>
<dbReference type="Pfam" id="PF13188">
    <property type="entry name" value="PAS_8"/>
    <property type="match status" value="1"/>
</dbReference>
<dbReference type="Gene3D" id="1.10.15.40">
    <property type="entry name" value="Electron transport complex subunit B, putative Fe-S cluster"/>
    <property type="match status" value="1"/>
</dbReference>
<dbReference type="PROSITE" id="PS51379">
    <property type="entry name" value="4FE4S_FER_2"/>
    <property type="match status" value="2"/>
</dbReference>
<dbReference type="GO" id="GO:0046872">
    <property type="term" value="F:metal ion binding"/>
    <property type="evidence" value="ECO:0007669"/>
    <property type="project" value="UniProtKB-KW"/>
</dbReference>
<name>A0A9D1NNS9_9BACT</name>
<proteinExistence type="predicted"/>
<accession>A0A9D1NNS9</accession>
<evidence type="ECO:0000256" key="2">
    <source>
        <dbReference type="ARBA" id="ARBA00022723"/>
    </source>
</evidence>
<dbReference type="InterPro" id="IPR004108">
    <property type="entry name" value="Fe_hydrogenase_lsu_C"/>
</dbReference>
<evidence type="ECO:0000256" key="3">
    <source>
        <dbReference type="ARBA" id="ARBA00023004"/>
    </source>
</evidence>
<dbReference type="Pfam" id="PF04060">
    <property type="entry name" value="FeS"/>
    <property type="match status" value="1"/>
</dbReference>
<sequence length="573" mass="62820">MDALAPIYSVEAQCRDCYKCVRRCPVKAIRVENDHAVVLPEACIFCGTCVGTCPNHAKMVRDDLMAVRNLVGARKDVILSVAPSFASEFPGVDPARFSTAMKRLGFARMRETAVGANIVSRRVAELMARSTGHRLQISSACPVVVELIQRYHPRFSAYLTPVDSPIIAHCKALRREFPDAPIVFVGPCVGKKHESDLQPELLTAALTFEELRRWMLMAGVEDPNACEPDPDYRLPGDGAYYPIEGGMLRSVARNFRALAPEGELQPMTLTGVGTLRTMLETLDPKTLEQPVFIEALACPGGCVCGPKTRVKCAAGGMLDVLRHAKKTGPDDPEDKPDVGRHYRPLPAAQADFSEEQIQATLHTLGKYTPQDELNCAGCGYDSCRALACAILAGNAEPQMCVSRMRQIALKQSSAIDRALPYGLVVADKRLRVIECNERFATLLGNAVKLAYDAKPGLRDADLGRLIPQTQLFQKVLETGEEIIRRTVEIDGRLFSLTIFNVDVHEVIGALILDVTESEQNRRALIEKARTVVTNTAKTVQEIAFMLGRNAAESELILDSAVEMFAPIDTEGDQ</sequence>
<dbReference type="PROSITE" id="PS51656">
    <property type="entry name" value="4FE4S"/>
    <property type="match status" value="1"/>
</dbReference>
<dbReference type="InterPro" id="IPR007202">
    <property type="entry name" value="4Fe-4S_dom"/>
</dbReference>
<evidence type="ECO:0000256" key="1">
    <source>
        <dbReference type="ARBA" id="ARBA00022485"/>
    </source>
</evidence>
<keyword evidence="4" id="KW-0411">Iron-sulfur</keyword>
<evidence type="ECO:0000256" key="4">
    <source>
        <dbReference type="ARBA" id="ARBA00023014"/>
    </source>
</evidence>
<keyword evidence="1" id="KW-0004">4Fe-4S</keyword>
<dbReference type="PANTHER" id="PTHR11615">
    <property type="entry name" value="NITRATE, FORMATE, IRON DEHYDROGENASE"/>
    <property type="match status" value="1"/>
</dbReference>
<dbReference type="SUPFAM" id="SSF54862">
    <property type="entry name" value="4Fe-4S ferredoxins"/>
    <property type="match status" value="1"/>
</dbReference>
<dbReference type="EMBL" id="DVOR01000145">
    <property type="protein sequence ID" value="HIV09365.1"/>
    <property type="molecule type" value="Genomic_DNA"/>
</dbReference>
<dbReference type="Pfam" id="PF13237">
    <property type="entry name" value="Fer4_10"/>
    <property type="match status" value="1"/>
</dbReference>
<feature type="domain" description="4Fe-4S ferredoxin-type" evidence="5">
    <location>
        <begin position="4"/>
        <end position="33"/>
    </location>
</feature>
<feature type="domain" description="4Fe-4S" evidence="6">
    <location>
        <begin position="356"/>
        <end position="417"/>
    </location>
</feature>
<dbReference type="InterPro" id="IPR017896">
    <property type="entry name" value="4Fe4S_Fe-S-bd"/>
</dbReference>
<evidence type="ECO:0000259" key="5">
    <source>
        <dbReference type="PROSITE" id="PS51379"/>
    </source>
</evidence>
<keyword evidence="2" id="KW-0479">Metal-binding</keyword>
<evidence type="ECO:0000313" key="7">
    <source>
        <dbReference type="EMBL" id="HIV09365.1"/>
    </source>
</evidence>
<reference evidence="7" key="2">
    <citation type="journal article" date="2021" name="PeerJ">
        <title>Extensive microbial diversity within the chicken gut microbiome revealed by metagenomics and culture.</title>
        <authorList>
            <person name="Gilroy R."/>
            <person name="Ravi A."/>
            <person name="Getino M."/>
            <person name="Pursley I."/>
            <person name="Horton D.L."/>
            <person name="Alikhan N.F."/>
            <person name="Baker D."/>
            <person name="Gharbi K."/>
            <person name="Hall N."/>
            <person name="Watson M."/>
            <person name="Adriaenssens E.M."/>
            <person name="Foster-Nyarko E."/>
            <person name="Jarju S."/>
            <person name="Secka A."/>
            <person name="Antonio M."/>
            <person name="Oren A."/>
            <person name="Chaudhuri R.R."/>
            <person name="La Ragione R."/>
            <person name="Hildebrand F."/>
            <person name="Pallen M.J."/>
        </authorList>
    </citation>
    <scope>NUCLEOTIDE SEQUENCE</scope>
    <source>
        <strain evidence="7">35461</strain>
    </source>
</reference>
<dbReference type="InterPro" id="IPR000014">
    <property type="entry name" value="PAS"/>
</dbReference>
<protein>
    <submittedName>
        <fullName evidence="7">4Fe-4S dicluster domain-containing protein</fullName>
    </submittedName>
</protein>
<dbReference type="InterPro" id="IPR050340">
    <property type="entry name" value="Cytosolic_Fe-S_CAF"/>
</dbReference>
<dbReference type="AlphaFoldDB" id="A0A9D1NNS9"/>
<dbReference type="InterPro" id="IPR017900">
    <property type="entry name" value="4Fe4S_Fe_S_CS"/>
</dbReference>
<feature type="domain" description="4Fe-4S ferredoxin-type" evidence="5">
    <location>
        <begin position="34"/>
        <end position="63"/>
    </location>
</feature>
<evidence type="ECO:0000313" key="8">
    <source>
        <dbReference type="Proteomes" id="UP000886845"/>
    </source>
</evidence>
<dbReference type="Proteomes" id="UP000886845">
    <property type="component" value="Unassembled WGS sequence"/>
</dbReference>
<dbReference type="Pfam" id="PF02906">
    <property type="entry name" value="Fe_hyd_lg_C"/>
    <property type="match status" value="1"/>
</dbReference>
<keyword evidence="3" id="KW-0408">Iron</keyword>
<gene>
    <name evidence="7" type="ORF">IAC79_04550</name>
</gene>
<dbReference type="PROSITE" id="PS00198">
    <property type="entry name" value="4FE4S_FER_1"/>
    <property type="match status" value="1"/>
</dbReference>
<dbReference type="GO" id="GO:0051539">
    <property type="term" value="F:4 iron, 4 sulfur cluster binding"/>
    <property type="evidence" value="ECO:0007669"/>
    <property type="project" value="UniProtKB-KW"/>
</dbReference>
<evidence type="ECO:0000259" key="6">
    <source>
        <dbReference type="PROSITE" id="PS51656"/>
    </source>
</evidence>
<dbReference type="SUPFAM" id="SSF53920">
    <property type="entry name" value="Fe-only hydrogenase"/>
    <property type="match status" value="1"/>
</dbReference>